<name>A0ABQ5VZW3_9HYPH</name>
<sequence length="60" mass="6301">MATRLRHFLSEDTGATAIEYGLLAALLAIMVVASIALLGEPVGGLFSSVATEFDTANEKF</sequence>
<proteinExistence type="predicted"/>
<protein>
    <submittedName>
        <fullName evidence="2">Pilus assembly protein</fullName>
    </submittedName>
</protein>
<dbReference type="RefSeq" id="WP_284338708.1">
    <property type="nucleotide sequence ID" value="NZ_BSNS01000002.1"/>
</dbReference>
<dbReference type="Pfam" id="PF04964">
    <property type="entry name" value="Flp_Fap"/>
    <property type="match status" value="1"/>
</dbReference>
<accession>A0ABQ5VZW3</accession>
<dbReference type="EMBL" id="BSNS01000002">
    <property type="protein sequence ID" value="GLQ53262.1"/>
    <property type="molecule type" value="Genomic_DNA"/>
</dbReference>
<keyword evidence="1" id="KW-1133">Transmembrane helix</keyword>
<gene>
    <name evidence="2" type="ORF">GCM10010862_05200</name>
</gene>
<evidence type="ECO:0000313" key="3">
    <source>
        <dbReference type="Proteomes" id="UP001156691"/>
    </source>
</evidence>
<evidence type="ECO:0000313" key="2">
    <source>
        <dbReference type="EMBL" id="GLQ53262.1"/>
    </source>
</evidence>
<dbReference type="Proteomes" id="UP001156691">
    <property type="component" value="Unassembled WGS sequence"/>
</dbReference>
<evidence type="ECO:0000256" key="1">
    <source>
        <dbReference type="SAM" id="Phobius"/>
    </source>
</evidence>
<keyword evidence="3" id="KW-1185">Reference proteome</keyword>
<reference evidence="3" key="1">
    <citation type="journal article" date="2019" name="Int. J. Syst. Evol. Microbiol.">
        <title>The Global Catalogue of Microorganisms (GCM) 10K type strain sequencing project: providing services to taxonomists for standard genome sequencing and annotation.</title>
        <authorList>
            <consortium name="The Broad Institute Genomics Platform"/>
            <consortium name="The Broad Institute Genome Sequencing Center for Infectious Disease"/>
            <person name="Wu L."/>
            <person name="Ma J."/>
        </authorList>
    </citation>
    <scope>NUCLEOTIDE SEQUENCE [LARGE SCALE GENOMIC DNA]</scope>
    <source>
        <strain evidence="3">NBRC 112416</strain>
    </source>
</reference>
<organism evidence="2 3">
    <name type="scientific">Devosia nitrariae</name>
    <dbReference type="NCBI Taxonomy" id="2071872"/>
    <lineage>
        <taxon>Bacteria</taxon>
        <taxon>Pseudomonadati</taxon>
        <taxon>Pseudomonadota</taxon>
        <taxon>Alphaproteobacteria</taxon>
        <taxon>Hyphomicrobiales</taxon>
        <taxon>Devosiaceae</taxon>
        <taxon>Devosia</taxon>
    </lineage>
</organism>
<feature type="transmembrane region" description="Helical" evidence="1">
    <location>
        <begin position="20"/>
        <end position="39"/>
    </location>
</feature>
<keyword evidence="1" id="KW-0812">Transmembrane</keyword>
<dbReference type="InterPro" id="IPR007047">
    <property type="entry name" value="Flp_Fap"/>
</dbReference>
<comment type="caution">
    <text evidence="2">The sequence shown here is derived from an EMBL/GenBank/DDBJ whole genome shotgun (WGS) entry which is preliminary data.</text>
</comment>
<keyword evidence="1" id="KW-0472">Membrane</keyword>